<feature type="region of interest" description="Disordered" evidence="1">
    <location>
        <begin position="1392"/>
        <end position="1412"/>
    </location>
</feature>
<feature type="compositionally biased region" description="Polar residues" evidence="1">
    <location>
        <begin position="7"/>
        <end position="24"/>
    </location>
</feature>
<feature type="region of interest" description="Disordered" evidence="1">
    <location>
        <begin position="1"/>
        <end position="24"/>
    </location>
</feature>
<evidence type="ECO:0000256" key="1">
    <source>
        <dbReference type="SAM" id="MobiDB-lite"/>
    </source>
</evidence>
<keyword evidence="5" id="KW-1185">Reference proteome</keyword>
<name>A0A9P1D582_9DINO</name>
<comment type="caution">
    <text evidence="2">The sequence shown here is derived from an EMBL/GenBank/DDBJ whole genome shotgun (WGS) entry which is preliminary data.</text>
</comment>
<dbReference type="Proteomes" id="UP001152797">
    <property type="component" value="Unassembled WGS sequence"/>
</dbReference>
<dbReference type="EMBL" id="CAMXCT010003224">
    <property type="protein sequence ID" value="CAI4003195.1"/>
    <property type="molecule type" value="Genomic_DNA"/>
</dbReference>
<dbReference type="EMBL" id="CAMXCT020003224">
    <property type="protein sequence ID" value="CAL1156570.1"/>
    <property type="molecule type" value="Genomic_DNA"/>
</dbReference>
<sequence length="1491" mass="166695">MDMTDLDSFTPNRESSNVSAVDLTQSSPQPAYMSAVQCLRDLDYIDQKRAQMSLAASHWMEILSLDWKASQVGEQISADLQEDPTGDLAEQTFCKFVLGLYRSDDILASKRLNGFAAVERREKGPLNQAPPLEVEHLQRLHEILDKGANDIDRIGSGMAQETFGWVQRGECHQSALNESDVGHADGPNGVQFDSELVAAEPARKRQALDMALQKGTGPDKRLFFNMLKLRRTGVPKMPWDTGVAAEVFKKGPISLPMPWLSLPTVGKRESLQGLVPSAEPPERTASRTPFHKRRLLTVRLAQTDDQLRAKAMRRLRVAICLGVMASVDYGALTPVEGSVGDLFGDKDVDGGSEVLSASFALTDLLVDGKKSTTECTDVAKVDFQHVVGAAWDSSSSEHVEPIWNTGFLKCFFRDDSLGDTVAPQFKRPMPTSDFSGGEPGDTDERQKIDVPQVLSGPYFQTRVKGKATSTLDKRSNSMKLMCNMLSKVVWISLAVRPCFVESFVNCVDKVYHLRGSEVEKLRHIREHDTDEWDKLFCGTVLFMVYARVRRSDVQHATQMLFDRAEGDIHCVAVSTGHHKIMRALQHRHLFLPLIAPATGVTAQKWATLWESVRDEMGINMDRGRVPLTAMMDAGETGKRALDSQEAGKWLRALLDLKLDAIDIRKPLQILSYMMTEMREGIFKLDCTRDDTVKVESDDGEQDLNAWDLIPISQRCSLPPVLSIPAKASTLGTPQSPPNDEAFRTFADTVLPAGYNMAVYSAFRRLHFEAATLVVAQLKQKVAGDGDEGKQKLPTVEKQSRLAEQKRRLTGIDIEGELQPSYALVDAVNGMIETSSVLWIAPSKSTSRDQEIQHGAKNLPSVVQLEQHTLKLSSPAASFEADCSSTVQLQWCLQRRALALDQVRLSSWECQSKWINQLLTILNTPPPPGHARITLEQLIKADKQLWTELARKFTGAIVAATGANEPPFDEHILQLRNDPRVTMYLLPLPSFAKESKGTATSSGGTGNTSVKAAAKPQPKKKFKATKKAERSKPEVLAGMETVTKDGQNVCWSFNMESGCQATLISEKPCDEMRRKGLGEEPSVAVHEGQKHCGWKLGKKQMVEKKLEQLVVTATWEETEKEITEGEYVLSELTTLLQDMLRDSVRRDLYLRKRILRQAPPFPADVVRALEEYALHAENRVDSMFTNFILFCIFSSCRIGDAAKIREVEFSRYHDIFLVEAATSEAKNTNTMERRRMLLPFTAIGWGLHLNPWCIKWEMQLKAMQPETIMPAFSEVSGQFLKRRITTAEANLWLREVLVRSGLTPVQAAKYSTHSCKATIPTWAGKFGGFSMDERRMLTHHMDANALMPLSYSRDNLTALHSRVFRMLTAIRNFEFNPDDSNAARIFQENRDLLPEPEEPPQPPGDWAASESDVSEEESFVEGCNFVGNQSTPANTVAGPKLVHRDSLVVHVKRDNQTLWCGRKLSRNYRQWQEGDPDLAQLLVCQQCDKAQP</sequence>
<protein>
    <submittedName>
        <fullName evidence="4">Tyr recombinase domain-containing protein</fullName>
    </submittedName>
</protein>
<evidence type="ECO:0000313" key="3">
    <source>
        <dbReference type="EMBL" id="CAL1156570.1"/>
    </source>
</evidence>
<feature type="region of interest" description="Disordered" evidence="1">
    <location>
        <begin position="425"/>
        <end position="446"/>
    </location>
</feature>
<feature type="compositionally biased region" description="Low complexity" evidence="1">
    <location>
        <begin position="996"/>
        <end position="1015"/>
    </location>
</feature>
<evidence type="ECO:0000313" key="2">
    <source>
        <dbReference type="EMBL" id="CAI4003195.1"/>
    </source>
</evidence>
<dbReference type="EMBL" id="CAMXCT030003224">
    <property type="protein sequence ID" value="CAL4790507.1"/>
    <property type="molecule type" value="Genomic_DNA"/>
</dbReference>
<proteinExistence type="predicted"/>
<accession>A0A9P1D582</accession>
<evidence type="ECO:0000313" key="5">
    <source>
        <dbReference type="Proteomes" id="UP001152797"/>
    </source>
</evidence>
<reference evidence="3" key="2">
    <citation type="submission" date="2024-04" db="EMBL/GenBank/DDBJ databases">
        <authorList>
            <person name="Chen Y."/>
            <person name="Shah S."/>
            <person name="Dougan E. K."/>
            <person name="Thang M."/>
            <person name="Chan C."/>
        </authorList>
    </citation>
    <scope>NUCLEOTIDE SEQUENCE [LARGE SCALE GENOMIC DNA]</scope>
</reference>
<reference evidence="2" key="1">
    <citation type="submission" date="2022-10" db="EMBL/GenBank/DDBJ databases">
        <authorList>
            <person name="Chen Y."/>
            <person name="Dougan E. K."/>
            <person name="Chan C."/>
            <person name="Rhodes N."/>
            <person name="Thang M."/>
        </authorList>
    </citation>
    <scope>NUCLEOTIDE SEQUENCE</scope>
</reference>
<gene>
    <name evidence="2" type="ORF">C1SCF055_LOCUS29083</name>
</gene>
<organism evidence="2">
    <name type="scientific">Cladocopium goreaui</name>
    <dbReference type="NCBI Taxonomy" id="2562237"/>
    <lineage>
        <taxon>Eukaryota</taxon>
        <taxon>Sar</taxon>
        <taxon>Alveolata</taxon>
        <taxon>Dinophyceae</taxon>
        <taxon>Suessiales</taxon>
        <taxon>Symbiodiniaceae</taxon>
        <taxon>Cladocopium</taxon>
    </lineage>
</organism>
<feature type="region of interest" description="Disordered" evidence="1">
    <location>
        <begin position="994"/>
        <end position="1031"/>
    </location>
</feature>
<evidence type="ECO:0000313" key="4">
    <source>
        <dbReference type="EMBL" id="CAL4790507.1"/>
    </source>
</evidence>